<gene>
    <name evidence="7" type="ORF">DFJ69_0772</name>
</gene>
<name>A0A3D9SRZ1_9ACTN</name>
<evidence type="ECO:0000256" key="3">
    <source>
        <dbReference type="PROSITE-ProRule" id="PRU00339"/>
    </source>
</evidence>
<dbReference type="SUPFAM" id="SSF52540">
    <property type="entry name" value="P-loop containing nucleoside triphosphate hydrolases"/>
    <property type="match status" value="1"/>
</dbReference>
<dbReference type="Gene3D" id="3.40.50.300">
    <property type="entry name" value="P-loop containing nucleotide triphosphate hydrolases"/>
    <property type="match status" value="1"/>
</dbReference>
<evidence type="ECO:0000256" key="4">
    <source>
        <dbReference type="SAM" id="Coils"/>
    </source>
</evidence>
<evidence type="ECO:0000256" key="5">
    <source>
        <dbReference type="SAM" id="MobiDB-lite"/>
    </source>
</evidence>
<dbReference type="Pfam" id="PF13424">
    <property type="entry name" value="TPR_12"/>
    <property type="match status" value="3"/>
</dbReference>
<comment type="caution">
    <text evidence="7">The sequence shown here is derived from an EMBL/GenBank/DDBJ whole genome shotgun (WGS) entry which is preliminary data.</text>
</comment>
<dbReference type="EMBL" id="QTTT01000001">
    <property type="protein sequence ID" value="REE95384.1"/>
    <property type="molecule type" value="Genomic_DNA"/>
</dbReference>
<proteinExistence type="predicted"/>
<dbReference type="SUPFAM" id="SSF48452">
    <property type="entry name" value="TPR-like"/>
    <property type="match status" value="3"/>
</dbReference>
<dbReference type="Pfam" id="PF13374">
    <property type="entry name" value="TPR_10"/>
    <property type="match status" value="2"/>
</dbReference>
<keyword evidence="4" id="KW-0175">Coiled coil</keyword>
<keyword evidence="2 3" id="KW-0802">TPR repeat</keyword>
<feature type="region of interest" description="Disordered" evidence="5">
    <location>
        <begin position="129"/>
        <end position="153"/>
    </location>
</feature>
<evidence type="ECO:0000313" key="7">
    <source>
        <dbReference type="EMBL" id="REE95384.1"/>
    </source>
</evidence>
<dbReference type="OrthoDB" id="580767at2"/>
<dbReference type="NCBIfam" id="NF040586">
    <property type="entry name" value="FxSxx_TPR"/>
    <property type="match status" value="1"/>
</dbReference>
<keyword evidence="8" id="KW-1185">Reference proteome</keyword>
<feature type="repeat" description="TPR" evidence="3">
    <location>
        <begin position="822"/>
        <end position="855"/>
    </location>
</feature>
<feature type="domain" description="NB-ARC" evidence="6">
    <location>
        <begin position="182"/>
        <end position="288"/>
    </location>
</feature>
<dbReference type="InterPro" id="IPR011990">
    <property type="entry name" value="TPR-like_helical_dom_sf"/>
</dbReference>
<dbReference type="AlphaFoldDB" id="A0A3D9SRZ1"/>
<dbReference type="RefSeq" id="WP_116021194.1">
    <property type="nucleotide sequence ID" value="NZ_QTTT01000001.1"/>
</dbReference>
<evidence type="ECO:0000256" key="2">
    <source>
        <dbReference type="ARBA" id="ARBA00022803"/>
    </source>
</evidence>
<dbReference type="InterPro" id="IPR019734">
    <property type="entry name" value="TPR_rpt"/>
</dbReference>
<dbReference type="Proteomes" id="UP000256661">
    <property type="component" value="Unassembled WGS sequence"/>
</dbReference>
<organism evidence="7 8">
    <name type="scientific">Thermomonospora umbrina</name>
    <dbReference type="NCBI Taxonomy" id="111806"/>
    <lineage>
        <taxon>Bacteria</taxon>
        <taxon>Bacillati</taxon>
        <taxon>Actinomycetota</taxon>
        <taxon>Actinomycetes</taxon>
        <taxon>Streptosporangiales</taxon>
        <taxon>Thermomonosporaceae</taxon>
        <taxon>Thermomonospora</taxon>
    </lineage>
</organism>
<protein>
    <submittedName>
        <fullName evidence="7">Tetratricopeptide (TPR) repeat protein</fullName>
    </submittedName>
</protein>
<dbReference type="PROSITE" id="PS50005">
    <property type="entry name" value="TPR"/>
    <property type="match status" value="2"/>
</dbReference>
<evidence type="ECO:0000313" key="8">
    <source>
        <dbReference type="Proteomes" id="UP000256661"/>
    </source>
</evidence>
<dbReference type="InterPro" id="IPR027417">
    <property type="entry name" value="P-loop_NTPase"/>
</dbReference>
<keyword evidence="1" id="KW-0677">Repeat</keyword>
<sequence length="912" mass="101361">MGAEPEVLLSYTPPDLAWAGWVRRELETAGCHVRPRAWDPDPDGARADLAEAPYAVVLVSAPALEWMGADGRAALDARQATGLATLRVRVDAFGAGERIDVDLPDAPEGRLARQRLHAGLERLGLPREARPEEEATGAVRYPGDGPEISNLSRRNPVFTGRGDLLNRLRGLFARPGHDGTRGLALYGTGGVGKTQLALEYGYRHRSAYDIIWWIDAKRSTSIELGLTQLADSLDVPATMHQDERLGLLWEVLRERSRWLLVFDGAEGEDTLERYWPPGTGHVLVTSRNAAWPFLVEEALPVERWTRPESVAFLERLSSAPGDGTADLVAADLGDLPLALAQAAAYVRARSLTLAGYRELFHEHREKMTASHRPAGYGQTVMTTWHMSIEEADRIRPGARDLLILLSFCGTEHVPRALPVDRVDALPERLAAAIGTAEDYDRTVEALSTYSLLTALPDDLMVHSLVQLTVRAGLTAEERRTWAETVLRLLDRALPEEVGDSSAWLPYHVTPQVQAACDIARAYGVAPGPIATLLHNKGRYLNARSDYETARRMLEQALTLRENPAEPDELAVADTLAALTGVYMNLADLTAAERACRRSLDIRERRCGLNHAKVADIMCDLGRVLRERNRLEEARQRSERALEIGEDAFGTEHPRVADYATYLGIVLWRGGRLSEALDVHHRALRIRERVGTPHRLASTCKHIGLLYRDLRRFDLAEVFLERSVEILRSTYGPSHLDTIEVEIHLGDARRLLGFAEEAAGMLERARRQRERQLAQGHPDLALCLVKLGAALRDLGRLAEADDALRRAADIYVRTRSEDHPYVAETLVQLGPVQRLLGDAQGAVETLRRAVRIFEDNYGPYHPSLAEAWEHLAPLLAERGERDEASRWAENAVSVYRSTMRGIDWEAISPPSTP</sequence>
<dbReference type="Pfam" id="PF00931">
    <property type="entry name" value="NB-ARC"/>
    <property type="match status" value="1"/>
</dbReference>
<dbReference type="Gene3D" id="1.25.40.10">
    <property type="entry name" value="Tetratricopeptide repeat domain"/>
    <property type="match status" value="2"/>
</dbReference>
<evidence type="ECO:0000256" key="1">
    <source>
        <dbReference type="ARBA" id="ARBA00022737"/>
    </source>
</evidence>
<dbReference type="PANTHER" id="PTHR45641:SF19">
    <property type="entry name" value="NEPHROCYSTIN-3"/>
    <property type="match status" value="1"/>
</dbReference>
<evidence type="ECO:0000259" key="6">
    <source>
        <dbReference type="Pfam" id="PF00931"/>
    </source>
</evidence>
<feature type="coiled-coil region" evidence="4">
    <location>
        <begin position="620"/>
        <end position="647"/>
    </location>
</feature>
<dbReference type="SMART" id="SM00028">
    <property type="entry name" value="TPR"/>
    <property type="match status" value="8"/>
</dbReference>
<feature type="repeat" description="TPR" evidence="3">
    <location>
        <begin position="614"/>
        <end position="647"/>
    </location>
</feature>
<reference evidence="7 8" key="1">
    <citation type="submission" date="2018-08" db="EMBL/GenBank/DDBJ databases">
        <title>Sequencing the genomes of 1000 actinobacteria strains.</title>
        <authorList>
            <person name="Klenk H.-P."/>
        </authorList>
    </citation>
    <scope>NUCLEOTIDE SEQUENCE [LARGE SCALE GENOMIC DNA]</scope>
    <source>
        <strain evidence="7 8">DSM 43927</strain>
    </source>
</reference>
<accession>A0A3D9SRZ1</accession>
<dbReference type="PANTHER" id="PTHR45641">
    <property type="entry name" value="TETRATRICOPEPTIDE REPEAT PROTEIN (AFU_ORTHOLOGUE AFUA_6G03870)"/>
    <property type="match status" value="1"/>
</dbReference>
<dbReference type="InterPro" id="IPR002182">
    <property type="entry name" value="NB-ARC"/>
</dbReference>